<protein>
    <submittedName>
        <fullName evidence="1">Uncharacterized protein</fullName>
    </submittedName>
</protein>
<dbReference type="EMBL" id="VIWY01000001">
    <property type="protein sequence ID" value="TWG26755.1"/>
    <property type="molecule type" value="Genomic_DNA"/>
</dbReference>
<name>A0A561WSA9_ACTTI</name>
<dbReference type="AlphaFoldDB" id="A0A561WSA9"/>
<evidence type="ECO:0000313" key="2">
    <source>
        <dbReference type="Proteomes" id="UP000320239"/>
    </source>
</evidence>
<proteinExistence type="predicted"/>
<dbReference type="InterPro" id="IPR045773">
    <property type="entry name" value="DUF6226"/>
</dbReference>
<accession>A0A561WSA9</accession>
<sequence length="192" mass="21453">MNPNPPERLSVAGRARHTALVDGNQYATDRDRFTTLHEAADTLLDELTERYQVERRETKEPLGPDEALVRTVRLIPRTPAAAPLAIQFTDPGLHLRMGWWWLEVLPVCGCDTCDADPQLLSRQLRRHALAMVDGGLWERVRRGMSGSWYEARLIGAGIEADREGPLSAAAARDARRGGFAAPVRWAPWPVRA</sequence>
<dbReference type="Pfam" id="PF19736">
    <property type="entry name" value="DUF6226"/>
    <property type="match status" value="1"/>
</dbReference>
<dbReference type="Proteomes" id="UP000320239">
    <property type="component" value="Unassembled WGS sequence"/>
</dbReference>
<gene>
    <name evidence="1" type="ORF">FHX34_1011753</name>
</gene>
<dbReference type="OrthoDB" id="3290597at2"/>
<keyword evidence="2" id="KW-1185">Reference proteome</keyword>
<evidence type="ECO:0000313" key="1">
    <source>
        <dbReference type="EMBL" id="TWG26755.1"/>
    </source>
</evidence>
<comment type="caution">
    <text evidence="1">The sequence shown here is derived from an EMBL/GenBank/DDBJ whole genome shotgun (WGS) entry which is preliminary data.</text>
</comment>
<organism evidence="1 2">
    <name type="scientific">Actinoplanes teichomyceticus</name>
    <dbReference type="NCBI Taxonomy" id="1867"/>
    <lineage>
        <taxon>Bacteria</taxon>
        <taxon>Bacillati</taxon>
        <taxon>Actinomycetota</taxon>
        <taxon>Actinomycetes</taxon>
        <taxon>Micromonosporales</taxon>
        <taxon>Micromonosporaceae</taxon>
        <taxon>Actinoplanes</taxon>
    </lineage>
</organism>
<reference evidence="1 2" key="1">
    <citation type="submission" date="2019-06" db="EMBL/GenBank/DDBJ databases">
        <title>Sequencing the genomes of 1000 actinobacteria strains.</title>
        <authorList>
            <person name="Klenk H.-P."/>
        </authorList>
    </citation>
    <scope>NUCLEOTIDE SEQUENCE [LARGE SCALE GENOMIC DNA]</scope>
    <source>
        <strain evidence="1 2">DSM 43866</strain>
    </source>
</reference>